<feature type="domain" description="C2H2-type" evidence="9">
    <location>
        <begin position="35"/>
        <end position="63"/>
    </location>
</feature>
<evidence type="ECO:0000256" key="4">
    <source>
        <dbReference type="ARBA" id="ARBA00022771"/>
    </source>
</evidence>
<dbReference type="Pfam" id="PF00096">
    <property type="entry name" value="zf-C2H2"/>
    <property type="match status" value="1"/>
</dbReference>
<evidence type="ECO:0000256" key="2">
    <source>
        <dbReference type="ARBA" id="ARBA00022723"/>
    </source>
</evidence>
<sequence length="81" mass="9858">MICYEPYTCAFCPARYKTRTDLQEHRKMHRGFYPFRCELCIKKFLFQDQLKTHMEREHDERETINQNVVAEILDIVQLNAC</sequence>
<dbReference type="InterPro" id="IPR036236">
    <property type="entry name" value="Znf_C2H2_sf"/>
</dbReference>
<keyword evidence="3" id="KW-0677">Repeat</keyword>
<organism evidence="10 11">
    <name type="scientific">Trichonephila inaurata madagascariensis</name>
    <dbReference type="NCBI Taxonomy" id="2747483"/>
    <lineage>
        <taxon>Eukaryota</taxon>
        <taxon>Metazoa</taxon>
        <taxon>Ecdysozoa</taxon>
        <taxon>Arthropoda</taxon>
        <taxon>Chelicerata</taxon>
        <taxon>Arachnida</taxon>
        <taxon>Araneae</taxon>
        <taxon>Araneomorphae</taxon>
        <taxon>Entelegynae</taxon>
        <taxon>Araneoidea</taxon>
        <taxon>Nephilidae</taxon>
        <taxon>Trichonephila</taxon>
        <taxon>Trichonephila inaurata</taxon>
    </lineage>
</organism>
<protein>
    <recommendedName>
        <fullName evidence="9">C2H2-type domain-containing protein</fullName>
    </recommendedName>
</protein>
<comment type="caution">
    <text evidence="10">The sequence shown here is derived from an EMBL/GenBank/DDBJ whole genome shotgun (WGS) entry which is preliminary data.</text>
</comment>
<dbReference type="PANTHER" id="PTHR24404">
    <property type="entry name" value="ZINC FINGER PROTEIN"/>
    <property type="match status" value="1"/>
</dbReference>
<keyword evidence="2" id="KW-0479">Metal-binding</keyword>
<gene>
    <name evidence="10" type="ORF">TNIN_204901</name>
</gene>
<proteinExistence type="predicted"/>
<dbReference type="GO" id="GO:0005634">
    <property type="term" value="C:nucleus"/>
    <property type="evidence" value="ECO:0007669"/>
    <property type="project" value="UniProtKB-SubCell"/>
</dbReference>
<feature type="domain" description="C2H2-type" evidence="9">
    <location>
        <begin position="7"/>
        <end position="34"/>
    </location>
</feature>
<reference evidence="10" key="1">
    <citation type="submission" date="2020-08" db="EMBL/GenBank/DDBJ databases">
        <title>Multicomponent nature underlies the extraordinary mechanical properties of spider dragline silk.</title>
        <authorList>
            <person name="Kono N."/>
            <person name="Nakamura H."/>
            <person name="Mori M."/>
            <person name="Yoshida Y."/>
            <person name="Ohtoshi R."/>
            <person name="Malay A.D."/>
            <person name="Moran D.A.P."/>
            <person name="Tomita M."/>
            <person name="Numata K."/>
            <person name="Arakawa K."/>
        </authorList>
    </citation>
    <scope>NUCLEOTIDE SEQUENCE</scope>
</reference>
<evidence type="ECO:0000256" key="3">
    <source>
        <dbReference type="ARBA" id="ARBA00022737"/>
    </source>
</evidence>
<dbReference type="OrthoDB" id="8922241at2759"/>
<dbReference type="SUPFAM" id="SSF57667">
    <property type="entry name" value="beta-beta-alpha zinc fingers"/>
    <property type="match status" value="1"/>
</dbReference>
<dbReference type="EMBL" id="BMAV01014752">
    <property type="protein sequence ID" value="GFY63384.1"/>
    <property type="molecule type" value="Genomic_DNA"/>
</dbReference>
<dbReference type="PANTHER" id="PTHR24404:SF106">
    <property type="entry name" value="C2H2-TYPE DOMAIN-CONTAINING PROTEIN"/>
    <property type="match status" value="1"/>
</dbReference>
<keyword evidence="6" id="KW-0238">DNA-binding</keyword>
<evidence type="ECO:0000259" key="9">
    <source>
        <dbReference type="PROSITE" id="PS50157"/>
    </source>
</evidence>
<dbReference type="GO" id="GO:0008270">
    <property type="term" value="F:zinc ion binding"/>
    <property type="evidence" value="ECO:0007669"/>
    <property type="project" value="UniProtKB-KW"/>
</dbReference>
<keyword evidence="11" id="KW-1185">Reference proteome</keyword>
<dbReference type="SMART" id="SM00355">
    <property type="entry name" value="ZnF_C2H2"/>
    <property type="match status" value="2"/>
</dbReference>
<dbReference type="PROSITE" id="PS00028">
    <property type="entry name" value="ZINC_FINGER_C2H2_1"/>
    <property type="match status" value="2"/>
</dbReference>
<dbReference type="Proteomes" id="UP000886998">
    <property type="component" value="Unassembled WGS sequence"/>
</dbReference>
<dbReference type="GO" id="GO:0000978">
    <property type="term" value="F:RNA polymerase II cis-regulatory region sequence-specific DNA binding"/>
    <property type="evidence" value="ECO:0007669"/>
    <property type="project" value="TreeGrafter"/>
</dbReference>
<evidence type="ECO:0000256" key="1">
    <source>
        <dbReference type="ARBA" id="ARBA00004123"/>
    </source>
</evidence>
<dbReference type="GO" id="GO:0006357">
    <property type="term" value="P:regulation of transcription by RNA polymerase II"/>
    <property type="evidence" value="ECO:0007669"/>
    <property type="project" value="TreeGrafter"/>
</dbReference>
<dbReference type="InterPro" id="IPR050589">
    <property type="entry name" value="Ikaros_C2H2-ZF"/>
</dbReference>
<evidence type="ECO:0000256" key="8">
    <source>
        <dbReference type="PROSITE-ProRule" id="PRU00042"/>
    </source>
</evidence>
<keyword evidence="4 8" id="KW-0863">Zinc-finger</keyword>
<evidence type="ECO:0000256" key="6">
    <source>
        <dbReference type="ARBA" id="ARBA00023125"/>
    </source>
</evidence>
<dbReference type="AlphaFoldDB" id="A0A8X6Y1T8"/>
<dbReference type="InterPro" id="IPR013087">
    <property type="entry name" value="Znf_C2H2_type"/>
</dbReference>
<dbReference type="Gene3D" id="3.30.160.60">
    <property type="entry name" value="Classic Zinc Finger"/>
    <property type="match status" value="1"/>
</dbReference>
<dbReference type="PROSITE" id="PS50157">
    <property type="entry name" value="ZINC_FINGER_C2H2_2"/>
    <property type="match status" value="2"/>
</dbReference>
<dbReference type="GO" id="GO:0003700">
    <property type="term" value="F:DNA-binding transcription factor activity"/>
    <property type="evidence" value="ECO:0007669"/>
    <property type="project" value="TreeGrafter"/>
</dbReference>
<accession>A0A8X6Y1T8</accession>
<evidence type="ECO:0000313" key="10">
    <source>
        <dbReference type="EMBL" id="GFY63384.1"/>
    </source>
</evidence>
<comment type="subcellular location">
    <subcellularLocation>
        <location evidence="1">Nucleus</location>
    </subcellularLocation>
</comment>
<name>A0A8X6Y1T8_9ARAC</name>
<evidence type="ECO:0000256" key="7">
    <source>
        <dbReference type="ARBA" id="ARBA00023242"/>
    </source>
</evidence>
<evidence type="ECO:0000256" key="5">
    <source>
        <dbReference type="ARBA" id="ARBA00022833"/>
    </source>
</evidence>
<keyword evidence="7" id="KW-0539">Nucleus</keyword>
<keyword evidence="5" id="KW-0862">Zinc</keyword>
<evidence type="ECO:0000313" key="11">
    <source>
        <dbReference type="Proteomes" id="UP000886998"/>
    </source>
</evidence>